<keyword evidence="2" id="KW-1133">Transmembrane helix</keyword>
<keyword evidence="2" id="KW-0472">Membrane</keyword>
<feature type="compositionally biased region" description="Gly residues" evidence="1">
    <location>
        <begin position="264"/>
        <end position="273"/>
    </location>
</feature>
<dbReference type="EMBL" id="PPTT01000019">
    <property type="protein sequence ID" value="RDB67958.1"/>
    <property type="molecule type" value="Genomic_DNA"/>
</dbReference>
<keyword evidence="2" id="KW-0812">Transmembrane</keyword>
<dbReference type="Pfam" id="PF23750">
    <property type="entry name" value="RsgI_M"/>
    <property type="match status" value="1"/>
</dbReference>
<dbReference type="AlphaFoldDB" id="A0A3N0IP78"/>
<keyword evidence="6" id="KW-1185">Reference proteome</keyword>
<comment type="caution">
    <text evidence="5">The sequence shown here is derived from an EMBL/GenBank/DDBJ whole genome shotgun (WGS) entry which is preliminary data.</text>
</comment>
<dbReference type="Proteomes" id="UP000253817">
    <property type="component" value="Unassembled WGS sequence"/>
</dbReference>
<feature type="domain" description="Anti-sigma factor RsgI-like middle" evidence="3">
    <location>
        <begin position="98"/>
        <end position="221"/>
    </location>
</feature>
<proteinExistence type="predicted"/>
<feature type="compositionally biased region" description="Low complexity" evidence="1">
    <location>
        <begin position="41"/>
        <end position="55"/>
    </location>
</feature>
<feature type="region of interest" description="Disordered" evidence="1">
    <location>
        <begin position="41"/>
        <end position="64"/>
    </location>
</feature>
<reference evidence="7" key="2">
    <citation type="submission" date="2018-05" db="EMBL/GenBank/DDBJ databases">
        <title>Genome Sequencing of selected type strains of the family Eggerthellaceae.</title>
        <authorList>
            <person name="Danylec N."/>
            <person name="Stoll D.A."/>
            <person name="Doetsch A."/>
            <person name="Huch M."/>
        </authorList>
    </citation>
    <scope>NUCLEOTIDE SEQUENCE [LARGE SCALE GENOMIC DNA]</scope>
    <source>
        <strain evidence="7">DSM 16107</strain>
    </source>
</reference>
<organism evidence="5 7">
    <name type="scientific">Eggerthella sinensis</name>
    <dbReference type="NCBI Taxonomy" id="242230"/>
    <lineage>
        <taxon>Bacteria</taxon>
        <taxon>Bacillati</taxon>
        <taxon>Actinomycetota</taxon>
        <taxon>Coriobacteriia</taxon>
        <taxon>Eggerthellales</taxon>
        <taxon>Eggerthellaceae</taxon>
        <taxon>Eggerthella</taxon>
    </lineage>
</organism>
<accession>A0A3N0IP78</accession>
<evidence type="ECO:0000256" key="1">
    <source>
        <dbReference type="SAM" id="MobiDB-lite"/>
    </source>
</evidence>
<protein>
    <recommendedName>
        <fullName evidence="3">Anti-sigma factor RsgI-like middle domain-containing protein</fullName>
    </recommendedName>
</protein>
<evidence type="ECO:0000259" key="3">
    <source>
        <dbReference type="Pfam" id="PF23750"/>
    </source>
</evidence>
<name>A0A3N0IP78_9ACTN</name>
<feature type="transmembrane region" description="Helical" evidence="2">
    <location>
        <begin position="70"/>
        <end position="94"/>
    </location>
</feature>
<feature type="region of interest" description="Disordered" evidence="1">
    <location>
        <begin position="248"/>
        <end position="280"/>
    </location>
</feature>
<evidence type="ECO:0000313" key="4">
    <source>
        <dbReference type="EMBL" id="RDB67958.1"/>
    </source>
</evidence>
<dbReference type="EMBL" id="QICC01000148">
    <property type="protein sequence ID" value="RNM38799.1"/>
    <property type="molecule type" value="Genomic_DNA"/>
</dbReference>
<reference evidence="4 6" key="1">
    <citation type="journal article" date="2018" name="Elife">
        <title>Discovery and characterization of a prevalent human gut bacterial enzyme sufficient for the inactivation of a family of plant toxins.</title>
        <authorList>
            <person name="Koppel N."/>
            <person name="Bisanz J.E."/>
            <person name="Pandelia M.E."/>
            <person name="Turnbaugh P.J."/>
            <person name="Balskus E.P."/>
        </authorList>
    </citation>
    <scope>NUCLEOTIDE SEQUENCE [LARGE SCALE GENOMIC DNA]</scope>
    <source>
        <strain evidence="4 6">DSM 16107</strain>
    </source>
</reference>
<evidence type="ECO:0000313" key="6">
    <source>
        <dbReference type="Proteomes" id="UP000253817"/>
    </source>
</evidence>
<evidence type="ECO:0000313" key="7">
    <source>
        <dbReference type="Proteomes" id="UP000270112"/>
    </source>
</evidence>
<dbReference type="RefSeq" id="WP_114546792.1">
    <property type="nucleotide sequence ID" value="NZ_PPTT01000019.1"/>
</dbReference>
<dbReference type="InterPro" id="IPR055431">
    <property type="entry name" value="RsgI_M"/>
</dbReference>
<reference evidence="5" key="3">
    <citation type="journal article" date="2019" name="Microbiol. Resour. Announc.">
        <title>Draft Genome Sequences of Type Strains of Gordonibacter faecihominis, Paraeggerthella hongkongensis, Parvibacter caecicola,Slackia equolifaciens, Slackia faecicanis, and Slackia isoflavoniconvertens.</title>
        <authorList>
            <person name="Danylec N."/>
            <person name="Stoll D.A."/>
            <person name="Dotsch A."/>
            <person name="Huch M."/>
        </authorList>
    </citation>
    <scope>NUCLEOTIDE SEQUENCE</scope>
    <source>
        <strain evidence="5">DSM 16107</strain>
    </source>
</reference>
<evidence type="ECO:0000256" key="2">
    <source>
        <dbReference type="SAM" id="Phobius"/>
    </source>
</evidence>
<gene>
    <name evidence="4" type="ORF">C1876_11065</name>
    <name evidence="5" type="ORF">DMP09_17325</name>
</gene>
<dbReference type="OrthoDB" id="9800626at2"/>
<sequence length="280" mass="29625">MNDLDTRVRQAFDSVTVPDDVKRSALTYIACVAEATEQQAAPAATPAVPAPSSAPERTPRKRPRTRFVSLRRAVAAVAACLVLAVVGFGGFAYAQPTTYVGIDVNPSIELGVNRFGIVVQAEAFNDDGRALLDAVSLTGRGYADALKLLTESDAFSPYAQADSYVEISVTSGDDRQAENIRQQSDACLSSLPCRGSCHAVDEDTREAASSAGMGAGRYRAALELMELDPSVTLEECQGLSMHELRDRIAELSPEGSSDEHGHGHGGGHGGKGNQNGMNNR</sequence>
<dbReference type="Proteomes" id="UP000270112">
    <property type="component" value="Unassembled WGS sequence"/>
</dbReference>
<evidence type="ECO:0000313" key="5">
    <source>
        <dbReference type="EMBL" id="RNM38799.1"/>
    </source>
</evidence>